<evidence type="ECO:0000313" key="1">
    <source>
        <dbReference type="EMBL" id="ELR68755.1"/>
    </source>
</evidence>
<dbReference type="Proteomes" id="UP000011135">
    <property type="component" value="Unassembled WGS sequence"/>
</dbReference>
<dbReference type="STRING" id="1237149.C900_05851"/>
<keyword evidence="2" id="KW-1185">Reference proteome</keyword>
<dbReference type="eggNOG" id="ENOG5033CY4">
    <property type="taxonomic scope" value="Bacteria"/>
</dbReference>
<proteinExistence type="predicted"/>
<accession>L8JIZ0</accession>
<dbReference type="RefSeq" id="WP_009582927.1">
    <property type="nucleotide sequence ID" value="NZ_AMZN01000093.1"/>
</dbReference>
<dbReference type="Pfam" id="PF13715">
    <property type="entry name" value="CarbopepD_reg_2"/>
    <property type="match status" value="1"/>
</dbReference>
<sequence>MIKQYLCYLLVFGFILAVSFNAECQENRLNITVVNAESGEPVSYATISFPSQQYGFSANANGQFRLPLHHTDMDKKIAITSIGYERYETTIGQLVKDKVKTIELQPVVTMLQEILVKAEKETPTEIVAQAAKNLNNFLRKDPYYLYGLYREALKKNGRYAGYTEAYGVFHISGYQPSYNRKNKVFAYDLAQWKNVRRSEYRLPPICSTREKRLLSIDRLAKAKAEYLYNGPLTNKNRDHFRYTIDSLTIYDNADVFVIGFTPLNSENQYYGRLYIKADDYALLKMTIRQPNITGILYDDCDLKVSGNFSVSFTKVGDKYYPDRMALTSLYQAGSGKIEESAEIIGGEFRDNKVVQLNQEQRIIVYNEMLNPNIFFDPDFWIDHGTGIPPQAQEDLGRETPLLDQFFANHGKRIIPLPEGFTSYEDMSRDREVFRLFLEGDF</sequence>
<reference evidence="1 2" key="1">
    <citation type="submission" date="2012-12" db="EMBL/GenBank/DDBJ databases">
        <title>Genome assembly of Fulvivirga imtechensis AK7.</title>
        <authorList>
            <person name="Nupur N."/>
            <person name="Khatri I."/>
            <person name="Kumar R."/>
            <person name="Subramanian S."/>
            <person name="Pinnaka A."/>
        </authorList>
    </citation>
    <scope>NUCLEOTIDE SEQUENCE [LARGE SCALE GENOMIC DNA]</scope>
    <source>
        <strain evidence="1 2">AK7</strain>
    </source>
</reference>
<dbReference type="SUPFAM" id="SSF49464">
    <property type="entry name" value="Carboxypeptidase regulatory domain-like"/>
    <property type="match status" value="1"/>
</dbReference>
<evidence type="ECO:0000313" key="2">
    <source>
        <dbReference type="Proteomes" id="UP000011135"/>
    </source>
</evidence>
<dbReference type="AlphaFoldDB" id="L8JIZ0"/>
<dbReference type="InterPro" id="IPR008969">
    <property type="entry name" value="CarboxyPept-like_regulatory"/>
</dbReference>
<dbReference type="PATRIC" id="fig|1237149.3.peg.5168"/>
<comment type="caution">
    <text evidence="1">The sequence shown here is derived from an EMBL/GenBank/DDBJ whole genome shotgun (WGS) entry which is preliminary data.</text>
</comment>
<organism evidence="1 2">
    <name type="scientific">Fulvivirga imtechensis AK7</name>
    <dbReference type="NCBI Taxonomy" id="1237149"/>
    <lineage>
        <taxon>Bacteria</taxon>
        <taxon>Pseudomonadati</taxon>
        <taxon>Bacteroidota</taxon>
        <taxon>Cytophagia</taxon>
        <taxon>Cytophagales</taxon>
        <taxon>Fulvivirgaceae</taxon>
        <taxon>Fulvivirga</taxon>
    </lineage>
</organism>
<name>L8JIZ0_9BACT</name>
<evidence type="ECO:0008006" key="3">
    <source>
        <dbReference type="Google" id="ProtNLM"/>
    </source>
</evidence>
<gene>
    <name evidence="1" type="ORF">C900_05851</name>
</gene>
<dbReference type="OrthoDB" id="1433475at2"/>
<dbReference type="EMBL" id="AMZN01000093">
    <property type="protein sequence ID" value="ELR68755.1"/>
    <property type="molecule type" value="Genomic_DNA"/>
</dbReference>
<protein>
    <recommendedName>
        <fullName evidence="3">Carboxypeptidase-like regulatory domain-containing protein</fullName>
    </recommendedName>
</protein>